<keyword evidence="2" id="KW-0472">Membrane</keyword>
<dbReference type="EMBL" id="JAFEMO010000006">
    <property type="protein sequence ID" value="KAH7569390.1"/>
    <property type="molecule type" value="Genomic_DNA"/>
</dbReference>
<evidence type="ECO:0000256" key="1">
    <source>
        <dbReference type="SAM" id="MobiDB-lite"/>
    </source>
</evidence>
<keyword evidence="2" id="KW-1133">Transmembrane helix</keyword>
<evidence type="ECO:0000313" key="3">
    <source>
        <dbReference type="EMBL" id="KAH7569390.1"/>
    </source>
</evidence>
<evidence type="ECO:0000313" key="4">
    <source>
        <dbReference type="Proteomes" id="UP000827721"/>
    </source>
</evidence>
<feature type="compositionally biased region" description="Low complexity" evidence="1">
    <location>
        <begin position="90"/>
        <end position="106"/>
    </location>
</feature>
<keyword evidence="4" id="KW-1185">Reference proteome</keyword>
<dbReference type="PANTHER" id="PTHR34572">
    <property type="entry name" value="GOLGIN FAMILY A PROTEIN"/>
    <property type="match status" value="1"/>
</dbReference>
<feature type="region of interest" description="Disordered" evidence="1">
    <location>
        <begin position="88"/>
        <end position="120"/>
    </location>
</feature>
<feature type="compositionally biased region" description="Basic and acidic residues" evidence="1">
    <location>
        <begin position="109"/>
        <end position="120"/>
    </location>
</feature>
<feature type="region of interest" description="Disordered" evidence="1">
    <location>
        <begin position="242"/>
        <end position="330"/>
    </location>
</feature>
<feature type="region of interest" description="Disordered" evidence="1">
    <location>
        <begin position="1"/>
        <end position="21"/>
    </location>
</feature>
<evidence type="ECO:0000256" key="2">
    <source>
        <dbReference type="SAM" id="Phobius"/>
    </source>
</evidence>
<sequence length="330" mass="36569">MEGVGARLGRSSTRYGPATVFSGPVRKWKKRWVHVSPSNNHNNNNHSNQNHHHHHTNNNVNNVVNGSTANGNNGSHLLLFKWTPLTQRDGSNNNSNVNGNSSTSNGEKSSAKDDATPEEPPRRKFKYIPVFFMLIFCGSNVAGFEALFGRLPDYKALRPFRTEYDVQVEGHEIALSLCHASKLGLVKTVVVCSLSKTFVVFVFGFLFPSDLCAPWMHDDLGCLTMQIAVLEEQKQALENEAAEIPDNEAKPADTDPNTVEPTPRTDGFDEKPDINDVPMEENQDDGQIVRQDLNESTLDLSLGLTAHDGDSDSKTDQTRDGKLERLNSSR</sequence>
<organism evidence="3 4">
    <name type="scientific">Xanthoceras sorbifolium</name>
    <dbReference type="NCBI Taxonomy" id="99658"/>
    <lineage>
        <taxon>Eukaryota</taxon>
        <taxon>Viridiplantae</taxon>
        <taxon>Streptophyta</taxon>
        <taxon>Embryophyta</taxon>
        <taxon>Tracheophyta</taxon>
        <taxon>Spermatophyta</taxon>
        <taxon>Magnoliopsida</taxon>
        <taxon>eudicotyledons</taxon>
        <taxon>Gunneridae</taxon>
        <taxon>Pentapetalae</taxon>
        <taxon>rosids</taxon>
        <taxon>malvids</taxon>
        <taxon>Sapindales</taxon>
        <taxon>Sapindaceae</taxon>
        <taxon>Xanthoceroideae</taxon>
        <taxon>Xanthoceras</taxon>
    </lineage>
</organism>
<gene>
    <name evidence="3" type="ORF">JRO89_XS06G0154000</name>
</gene>
<feature type="compositionally biased region" description="Basic and acidic residues" evidence="1">
    <location>
        <begin position="307"/>
        <end position="330"/>
    </location>
</feature>
<feature type="region of interest" description="Disordered" evidence="1">
    <location>
        <begin position="35"/>
        <end position="68"/>
    </location>
</feature>
<proteinExistence type="predicted"/>
<feature type="transmembrane region" description="Helical" evidence="2">
    <location>
        <begin position="185"/>
        <end position="207"/>
    </location>
</feature>
<reference evidence="3 4" key="1">
    <citation type="submission" date="2021-02" db="EMBL/GenBank/DDBJ databases">
        <title>Plant Genome Project.</title>
        <authorList>
            <person name="Zhang R.-G."/>
        </authorList>
    </citation>
    <scope>NUCLEOTIDE SEQUENCE [LARGE SCALE GENOMIC DNA]</scope>
    <source>
        <tissue evidence="3">Leaves</tissue>
    </source>
</reference>
<protein>
    <submittedName>
        <fullName evidence="3">Uncharacterized protein</fullName>
    </submittedName>
</protein>
<dbReference type="PANTHER" id="PTHR34572:SF1">
    <property type="entry name" value="GOLGIN FAMILY A PROTEIN"/>
    <property type="match status" value="1"/>
</dbReference>
<accession>A0ABQ8HYE7</accession>
<feature type="transmembrane region" description="Helical" evidence="2">
    <location>
        <begin position="127"/>
        <end position="148"/>
    </location>
</feature>
<feature type="compositionally biased region" description="Low complexity" evidence="1">
    <location>
        <begin position="57"/>
        <end position="68"/>
    </location>
</feature>
<feature type="compositionally biased region" description="Low complexity" evidence="1">
    <location>
        <begin position="35"/>
        <end position="48"/>
    </location>
</feature>
<keyword evidence="2" id="KW-0812">Transmembrane</keyword>
<dbReference type="Proteomes" id="UP000827721">
    <property type="component" value="Unassembled WGS sequence"/>
</dbReference>
<comment type="caution">
    <text evidence="3">The sequence shown here is derived from an EMBL/GenBank/DDBJ whole genome shotgun (WGS) entry which is preliminary data.</text>
</comment>
<name>A0ABQ8HYE7_9ROSI</name>